<feature type="region of interest" description="Disordered" evidence="1">
    <location>
        <begin position="103"/>
        <end position="163"/>
    </location>
</feature>
<proteinExistence type="predicted"/>
<sequence length="163" mass="16205">MAPALTGVAVAQGNAVGPVSLSVCVGLAHRSADGIGRGEAALAGPVTQSDTAPFLLCHRVGGAAALAGTVEEAFAAKPLPCKLKRRLAQRGAAEERFSSQINPAAGCRIPGKGAGATGNREEGLHGDRASRPLNRPLRSGGVATLTAAALSAPSPSGPSRSQR</sequence>
<keyword evidence="3" id="KW-1185">Reference proteome</keyword>
<evidence type="ECO:0000313" key="2">
    <source>
        <dbReference type="EMBL" id="KAJ8406298.1"/>
    </source>
</evidence>
<dbReference type="Proteomes" id="UP001221898">
    <property type="component" value="Unassembled WGS sequence"/>
</dbReference>
<feature type="compositionally biased region" description="Low complexity" evidence="1">
    <location>
        <begin position="139"/>
        <end position="163"/>
    </location>
</feature>
<accession>A0AAD7SPM3</accession>
<dbReference type="EMBL" id="JAINUG010000044">
    <property type="protein sequence ID" value="KAJ8406298.1"/>
    <property type="molecule type" value="Genomic_DNA"/>
</dbReference>
<dbReference type="AlphaFoldDB" id="A0AAD7SPM3"/>
<comment type="caution">
    <text evidence="2">The sequence shown here is derived from an EMBL/GenBank/DDBJ whole genome shotgun (WGS) entry which is preliminary data.</text>
</comment>
<reference evidence="2" key="1">
    <citation type="journal article" date="2023" name="Science">
        <title>Genome structures resolve the early diversification of teleost fishes.</title>
        <authorList>
            <person name="Parey E."/>
            <person name="Louis A."/>
            <person name="Montfort J."/>
            <person name="Bouchez O."/>
            <person name="Roques C."/>
            <person name="Iampietro C."/>
            <person name="Lluch J."/>
            <person name="Castinel A."/>
            <person name="Donnadieu C."/>
            <person name="Desvignes T."/>
            <person name="Floi Bucao C."/>
            <person name="Jouanno E."/>
            <person name="Wen M."/>
            <person name="Mejri S."/>
            <person name="Dirks R."/>
            <person name="Jansen H."/>
            <person name="Henkel C."/>
            <person name="Chen W.J."/>
            <person name="Zahm M."/>
            <person name="Cabau C."/>
            <person name="Klopp C."/>
            <person name="Thompson A.W."/>
            <person name="Robinson-Rechavi M."/>
            <person name="Braasch I."/>
            <person name="Lecointre G."/>
            <person name="Bobe J."/>
            <person name="Postlethwait J.H."/>
            <person name="Berthelot C."/>
            <person name="Roest Crollius H."/>
            <person name="Guiguen Y."/>
        </authorList>
    </citation>
    <scope>NUCLEOTIDE SEQUENCE</scope>
    <source>
        <strain evidence="2">NC1722</strain>
    </source>
</reference>
<organism evidence="2 3">
    <name type="scientific">Aldrovandia affinis</name>
    <dbReference type="NCBI Taxonomy" id="143900"/>
    <lineage>
        <taxon>Eukaryota</taxon>
        <taxon>Metazoa</taxon>
        <taxon>Chordata</taxon>
        <taxon>Craniata</taxon>
        <taxon>Vertebrata</taxon>
        <taxon>Euteleostomi</taxon>
        <taxon>Actinopterygii</taxon>
        <taxon>Neopterygii</taxon>
        <taxon>Teleostei</taxon>
        <taxon>Notacanthiformes</taxon>
        <taxon>Halosauridae</taxon>
        <taxon>Aldrovandia</taxon>
    </lineage>
</organism>
<name>A0AAD7SPM3_9TELE</name>
<evidence type="ECO:0000313" key="3">
    <source>
        <dbReference type="Proteomes" id="UP001221898"/>
    </source>
</evidence>
<protein>
    <submittedName>
        <fullName evidence="2">Uncharacterized protein</fullName>
    </submittedName>
</protein>
<feature type="compositionally biased region" description="Basic and acidic residues" evidence="1">
    <location>
        <begin position="119"/>
        <end position="130"/>
    </location>
</feature>
<gene>
    <name evidence="2" type="ORF">AAFF_G00305290</name>
</gene>
<evidence type="ECO:0000256" key="1">
    <source>
        <dbReference type="SAM" id="MobiDB-lite"/>
    </source>
</evidence>